<proteinExistence type="predicted"/>
<name>A0A2P2KZE3_RHIMU</name>
<organism evidence="1">
    <name type="scientific">Rhizophora mucronata</name>
    <name type="common">Asiatic mangrove</name>
    <dbReference type="NCBI Taxonomy" id="61149"/>
    <lineage>
        <taxon>Eukaryota</taxon>
        <taxon>Viridiplantae</taxon>
        <taxon>Streptophyta</taxon>
        <taxon>Embryophyta</taxon>
        <taxon>Tracheophyta</taxon>
        <taxon>Spermatophyta</taxon>
        <taxon>Magnoliopsida</taxon>
        <taxon>eudicotyledons</taxon>
        <taxon>Gunneridae</taxon>
        <taxon>Pentapetalae</taxon>
        <taxon>rosids</taxon>
        <taxon>fabids</taxon>
        <taxon>Malpighiales</taxon>
        <taxon>Rhizophoraceae</taxon>
        <taxon>Rhizophora</taxon>
    </lineage>
</organism>
<dbReference type="AlphaFoldDB" id="A0A2P2KZE3"/>
<evidence type="ECO:0000313" key="1">
    <source>
        <dbReference type="EMBL" id="MBX11091.1"/>
    </source>
</evidence>
<reference evidence="1" key="1">
    <citation type="submission" date="2018-02" db="EMBL/GenBank/DDBJ databases">
        <title>Rhizophora mucronata_Transcriptome.</title>
        <authorList>
            <person name="Meera S.P."/>
            <person name="Sreeshan A."/>
            <person name="Augustine A."/>
        </authorList>
    </citation>
    <scope>NUCLEOTIDE SEQUENCE</scope>
    <source>
        <tissue evidence="1">Leaf</tissue>
    </source>
</reference>
<protein>
    <submittedName>
        <fullName evidence="1">Uncharacterized protein</fullName>
    </submittedName>
</protein>
<dbReference type="EMBL" id="GGEC01030607">
    <property type="protein sequence ID" value="MBX11091.1"/>
    <property type="molecule type" value="Transcribed_RNA"/>
</dbReference>
<accession>A0A2P2KZE3</accession>
<sequence length="38" mass="4339">MFPSHGTLYVLQAFRAMENCSKHHNSVEKCATAQKNQM</sequence>